<evidence type="ECO:0000256" key="1">
    <source>
        <dbReference type="SAM" id="Phobius"/>
    </source>
</evidence>
<sequence>MTKKQRKIFYPTIFFLGAILMVWQIKIYRNTIIDLVIPIGIILIIAIIAFIIDFKNYKATYNYSGFGLFLYSIMHYIIGFGFIFCSVFMLTNYYLADKTVKTESFKIIDRTWIQGGGTKYHYGEKLPVFTINYKGKEKELVFFAQDFDKMNFYNTVDFETRKGFFGFDILENKKLN</sequence>
<keyword evidence="3" id="KW-1185">Reference proteome</keyword>
<evidence type="ECO:0000313" key="2">
    <source>
        <dbReference type="EMBL" id="MDO5970226.1"/>
    </source>
</evidence>
<keyword evidence="1" id="KW-0812">Transmembrane</keyword>
<protein>
    <submittedName>
        <fullName evidence="2">Uncharacterized protein</fullName>
    </submittedName>
</protein>
<name>A0ABT8WAZ7_9FLAO</name>
<keyword evidence="1" id="KW-1133">Transmembrane helix</keyword>
<evidence type="ECO:0000313" key="3">
    <source>
        <dbReference type="Proteomes" id="UP001176883"/>
    </source>
</evidence>
<feature type="transmembrane region" description="Helical" evidence="1">
    <location>
        <begin position="31"/>
        <end position="52"/>
    </location>
</feature>
<keyword evidence="1" id="KW-0472">Membrane</keyword>
<reference evidence="2" key="1">
    <citation type="submission" date="2023-07" db="EMBL/GenBank/DDBJ databases">
        <title>Two novel species in the genus Flavivirga.</title>
        <authorList>
            <person name="Kwon K."/>
        </authorList>
    </citation>
    <scope>NUCLEOTIDE SEQUENCE</scope>
    <source>
        <strain evidence="2">KCTC 52353</strain>
    </source>
</reference>
<dbReference type="Proteomes" id="UP001176883">
    <property type="component" value="Unassembled WGS sequence"/>
</dbReference>
<gene>
    <name evidence="2" type="ORF">Q4Q35_10445</name>
</gene>
<comment type="caution">
    <text evidence="2">The sequence shown here is derived from an EMBL/GenBank/DDBJ whole genome shotgun (WGS) entry which is preliminary data.</text>
</comment>
<dbReference type="EMBL" id="JAUOEK010000117">
    <property type="protein sequence ID" value="MDO5970226.1"/>
    <property type="molecule type" value="Genomic_DNA"/>
</dbReference>
<feature type="transmembrane region" description="Helical" evidence="1">
    <location>
        <begin position="73"/>
        <end position="95"/>
    </location>
</feature>
<accession>A0ABT8WAZ7</accession>
<dbReference type="RefSeq" id="WP_303277916.1">
    <property type="nucleotide sequence ID" value="NZ_JAUOEK010000117.1"/>
</dbReference>
<proteinExistence type="predicted"/>
<organism evidence="2 3">
    <name type="scientific">Flavivirga aquimarina</name>
    <dbReference type="NCBI Taxonomy" id="2027862"/>
    <lineage>
        <taxon>Bacteria</taxon>
        <taxon>Pseudomonadati</taxon>
        <taxon>Bacteroidota</taxon>
        <taxon>Flavobacteriia</taxon>
        <taxon>Flavobacteriales</taxon>
        <taxon>Flavobacteriaceae</taxon>
        <taxon>Flavivirga</taxon>
    </lineage>
</organism>